<evidence type="ECO:0000259" key="1">
    <source>
        <dbReference type="Pfam" id="PF05239"/>
    </source>
</evidence>
<dbReference type="PANTHER" id="PTHR38137">
    <property type="entry name" value="PRC-BARREL DOMAIN PROTEIN"/>
    <property type="match status" value="1"/>
</dbReference>
<dbReference type="Gene3D" id="2.30.30.240">
    <property type="entry name" value="PRC-barrel domain"/>
    <property type="match status" value="1"/>
</dbReference>
<dbReference type="SUPFAM" id="SSF50346">
    <property type="entry name" value="PRC-barrel domain"/>
    <property type="match status" value="1"/>
</dbReference>
<proteinExistence type="predicted"/>
<dbReference type="PANTHER" id="PTHR38137:SF1">
    <property type="entry name" value="PRC-BARREL DOMAIN-CONTAINING PROTEIN"/>
    <property type="match status" value="1"/>
</dbReference>
<comment type="caution">
    <text evidence="2">The sequence shown here is derived from an EMBL/GenBank/DDBJ whole genome shotgun (WGS) entry which is preliminary data.</text>
</comment>
<dbReference type="AlphaFoldDB" id="T0YKK1"/>
<dbReference type="InterPro" id="IPR027275">
    <property type="entry name" value="PRC-brl_dom"/>
</dbReference>
<feature type="domain" description="PRC-barrel" evidence="1">
    <location>
        <begin position="4"/>
        <end position="76"/>
    </location>
</feature>
<protein>
    <submittedName>
        <fullName evidence="2">PRC-barrel domain protein</fullName>
    </submittedName>
</protein>
<dbReference type="InterPro" id="IPR011033">
    <property type="entry name" value="PRC_barrel-like_sf"/>
</dbReference>
<accession>T0YKK1</accession>
<reference evidence="2" key="1">
    <citation type="submission" date="2013-08" db="EMBL/GenBank/DDBJ databases">
        <authorList>
            <person name="Mendez C."/>
            <person name="Richter M."/>
            <person name="Ferrer M."/>
            <person name="Sanchez J."/>
        </authorList>
    </citation>
    <scope>NUCLEOTIDE SEQUENCE</scope>
</reference>
<gene>
    <name evidence="2" type="ORF">B1B_16690</name>
</gene>
<dbReference type="Pfam" id="PF05239">
    <property type="entry name" value="PRC"/>
    <property type="match status" value="1"/>
</dbReference>
<organism evidence="2">
    <name type="scientific">mine drainage metagenome</name>
    <dbReference type="NCBI Taxonomy" id="410659"/>
    <lineage>
        <taxon>unclassified sequences</taxon>
        <taxon>metagenomes</taxon>
        <taxon>ecological metagenomes</taxon>
    </lineage>
</organism>
<sequence>MLVEITKLFGIKVYSHKGSFVGDISDVIIDFDRGSIYGIYVEESNPDLVENGAAISIPFRMVKSVDEIMLLKSFPEKVKVKST</sequence>
<name>T0YKK1_9ZZZZ</name>
<dbReference type="EMBL" id="AUZY01011121">
    <property type="protein sequence ID" value="EQD35951.1"/>
    <property type="molecule type" value="Genomic_DNA"/>
</dbReference>
<reference evidence="2" key="2">
    <citation type="journal article" date="2014" name="ISME J.">
        <title>Microbial stratification in low pH oxic and suboxic macroscopic growths along an acid mine drainage.</title>
        <authorList>
            <person name="Mendez-Garcia C."/>
            <person name="Mesa V."/>
            <person name="Sprenger R.R."/>
            <person name="Richter M."/>
            <person name="Diez M.S."/>
            <person name="Solano J."/>
            <person name="Bargiela R."/>
            <person name="Golyshina O.V."/>
            <person name="Manteca A."/>
            <person name="Ramos J.L."/>
            <person name="Gallego J.R."/>
            <person name="Llorente I."/>
            <person name="Martins Dos Santos V.A."/>
            <person name="Jensen O.N."/>
            <person name="Pelaez A.I."/>
            <person name="Sanchez J."/>
            <person name="Ferrer M."/>
        </authorList>
    </citation>
    <scope>NUCLEOTIDE SEQUENCE</scope>
</reference>
<evidence type="ECO:0000313" key="2">
    <source>
        <dbReference type="EMBL" id="EQD35951.1"/>
    </source>
</evidence>